<evidence type="ECO:0000313" key="3">
    <source>
        <dbReference type="Proteomes" id="UP000308730"/>
    </source>
</evidence>
<keyword evidence="3" id="KW-1185">Reference proteome</keyword>
<dbReference type="Proteomes" id="UP000308730">
    <property type="component" value="Unassembled WGS sequence"/>
</dbReference>
<proteinExistence type="predicted"/>
<dbReference type="OrthoDB" id="3337916at2759"/>
<dbReference type="PANTHER" id="PTHR40124:SF1">
    <property type="entry name" value="DISAGGREGATASE RELATED REPEAT PROTEIN"/>
    <property type="match status" value="1"/>
</dbReference>
<comment type="caution">
    <text evidence="2">The sequence shown here is derived from an EMBL/GenBank/DDBJ whole genome shotgun (WGS) entry which is preliminary data.</text>
</comment>
<dbReference type="PANTHER" id="PTHR40124">
    <property type="match status" value="1"/>
</dbReference>
<accession>A0A4S4MNH1</accession>
<dbReference type="AlphaFoldDB" id="A0A4S4MNH1"/>
<feature type="domain" description="Polysaccharide lyase 14" evidence="1">
    <location>
        <begin position="77"/>
        <end position="298"/>
    </location>
</feature>
<name>A0A4S4MNH1_9APHY</name>
<evidence type="ECO:0000259" key="1">
    <source>
        <dbReference type="Pfam" id="PF21294"/>
    </source>
</evidence>
<dbReference type="Pfam" id="PF21294">
    <property type="entry name" value="Polysacc_lyase_14"/>
    <property type="match status" value="1"/>
</dbReference>
<gene>
    <name evidence="2" type="ORF">EUX98_g6647</name>
</gene>
<organism evidence="2 3">
    <name type="scientific">Antrodiella citrinella</name>
    <dbReference type="NCBI Taxonomy" id="2447956"/>
    <lineage>
        <taxon>Eukaryota</taxon>
        <taxon>Fungi</taxon>
        <taxon>Dikarya</taxon>
        <taxon>Basidiomycota</taxon>
        <taxon>Agaricomycotina</taxon>
        <taxon>Agaricomycetes</taxon>
        <taxon>Polyporales</taxon>
        <taxon>Steccherinaceae</taxon>
        <taxon>Antrodiella</taxon>
    </lineage>
</organism>
<dbReference type="Gene3D" id="2.60.120.200">
    <property type="match status" value="1"/>
</dbReference>
<evidence type="ECO:0000313" key="2">
    <source>
        <dbReference type="EMBL" id="THH27546.1"/>
    </source>
</evidence>
<protein>
    <recommendedName>
        <fullName evidence="1">Polysaccharide lyase 14 domain-containing protein</fullName>
    </recommendedName>
</protein>
<dbReference type="EMBL" id="SGPM01000243">
    <property type="protein sequence ID" value="THH27546.1"/>
    <property type="molecule type" value="Genomic_DNA"/>
</dbReference>
<dbReference type="InterPro" id="IPR048958">
    <property type="entry name" value="Polysacc_lyase_14"/>
</dbReference>
<reference evidence="2 3" key="1">
    <citation type="submission" date="2019-02" db="EMBL/GenBank/DDBJ databases">
        <title>Genome sequencing of the rare red list fungi Antrodiella citrinella (Flaviporus citrinellus).</title>
        <authorList>
            <person name="Buettner E."/>
            <person name="Kellner H."/>
        </authorList>
    </citation>
    <scope>NUCLEOTIDE SEQUENCE [LARGE SCALE GENOMIC DNA]</scope>
    <source>
        <strain evidence="2 3">DSM 108506</strain>
    </source>
</reference>
<sequence>MSSSLFPVSPDLILTGFTTSPLVPSNIPHIALVPLTDAALGVHKVTAQTTHNVVSPPPPASHHNGLNELDDALPTEAWEAFYPAGSINPGNKEAPRGGFGFYMRGPKAWKETLDREGAGEVLVSYRVMFEEGWAWRKGGKLPGLYGGVGESAYGCTGGRQTDRCNCFNLRLMWRENGAGELYAYLPHHAPNPEQMVKVPPKSVQHPDYGFSVGMGSFYFAPGVWTTVAERLKMNTIGQADGEIEVYIDGKSVIRVQGIVLRDAASSESHVQGIHFQTFFGGHSNDWASPKPQRAYFGHVSGAILRSPSGVQHLHEEL</sequence>